<dbReference type="PANTHER" id="PTHR10509">
    <property type="entry name" value="O-METHYLTRANSFERASE-RELATED"/>
    <property type="match status" value="1"/>
</dbReference>
<evidence type="ECO:0000256" key="1">
    <source>
        <dbReference type="ARBA" id="ARBA00022603"/>
    </source>
</evidence>
<evidence type="ECO:0000256" key="2">
    <source>
        <dbReference type="ARBA" id="ARBA00022679"/>
    </source>
</evidence>
<keyword evidence="3" id="KW-0949">S-adenosyl-L-methionine</keyword>
<dbReference type="InterPro" id="IPR002935">
    <property type="entry name" value="SAM_O-MeTrfase"/>
</dbReference>
<name>A0A2X4TQ72_9NOCA</name>
<dbReference type="EMBL" id="LS483468">
    <property type="protein sequence ID" value="SQI29271.1"/>
    <property type="molecule type" value="Genomic_DNA"/>
</dbReference>
<gene>
    <name evidence="4" type="ORF">NCTC10994_00905</name>
</gene>
<protein>
    <submittedName>
        <fullName evidence="4">Putative methyltransferase</fullName>
        <ecNumber evidence="4">2.1.1.-</ecNumber>
    </submittedName>
</protein>
<dbReference type="Pfam" id="PF01596">
    <property type="entry name" value="Methyltransf_3"/>
    <property type="match status" value="1"/>
</dbReference>
<evidence type="ECO:0000313" key="5">
    <source>
        <dbReference type="Proteomes" id="UP000249091"/>
    </source>
</evidence>
<dbReference type="InterPro" id="IPR050362">
    <property type="entry name" value="Cation-dep_OMT"/>
</dbReference>
<dbReference type="PROSITE" id="PS51682">
    <property type="entry name" value="SAM_OMT_I"/>
    <property type="match status" value="1"/>
</dbReference>
<dbReference type="Gene3D" id="3.40.50.150">
    <property type="entry name" value="Vaccinia Virus protein VP39"/>
    <property type="match status" value="1"/>
</dbReference>
<evidence type="ECO:0000313" key="4">
    <source>
        <dbReference type="EMBL" id="SQI29271.1"/>
    </source>
</evidence>
<keyword evidence="5" id="KW-1185">Reference proteome</keyword>
<dbReference type="Proteomes" id="UP000249091">
    <property type="component" value="Chromosome 1"/>
</dbReference>
<keyword evidence="1 4" id="KW-0489">Methyltransferase</keyword>
<proteinExistence type="predicted"/>
<dbReference type="EC" id="2.1.1.-" evidence="4"/>
<keyword evidence="2 4" id="KW-0808">Transferase</keyword>
<dbReference type="GO" id="GO:0008757">
    <property type="term" value="F:S-adenosylmethionine-dependent methyltransferase activity"/>
    <property type="evidence" value="ECO:0007669"/>
    <property type="project" value="TreeGrafter"/>
</dbReference>
<accession>A0A2X4TQ72</accession>
<dbReference type="CDD" id="cd02440">
    <property type="entry name" value="AdoMet_MTases"/>
    <property type="match status" value="1"/>
</dbReference>
<dbReference type="GO" id="GO:0032259">
    <property type="term" value="P:methylation"/>
    <property type="evidence" value="ECO:0007669"/>
    <property type="project" value="UniProtKB-KW"/>
</dbReference>
<sequence>MEPMSENWSATDTYLADFLVGDDPALDDALAANAAAGLRPIDVAPVQGKFLHLLARIRGARRVLEIGTLGGYSTIWLARAVGESGHVTTLEYEPRHAEVARGNLDRAGVGDRVDIRVGAALDTLPELEGPFDLVFIDADKENNSNYVREALRLSRPGTVIVVDNVVRAGAISDLDDDDPNARASRELVAVLAAEPRLDATALQTVGVKGWDGFALALVVE</sequence>
<dbReference type="AlphaFoldDB" id="A0A2X4TQ72"/>
<reference evidence="4 5" key="1">
    <citation type="submission" date="2018-06" db="EMBL/GenBank/DDBJ databases">
        <authorList>
            <consortium name="Pathogen Informatics"/>
            <person name="Doyle S."/>
        </authorList>
    </citation>
    <scope>NUCLEOTIDE SEQUENCE [LARGE SCALE GENOMIC DNA]</scope>
    <source>
        <strain evidence="4 5">NCTC10994</strain>
    </source>
</reference>
<dbReference type="STRING" id="1219011.GCA_001895045_00623"/>
<dbReference type="SUPFAM" id="SSF53335">
    <property type="entry name" value="S-adenosyl-L-methionine-dependent methyltransferases"/>
    <property type="match status" value="1"/>
</dbReference>
<dbReference type="InterPro" id="IPR029063">
    <property type="entry name" value="SAM-dependent_MTases_sf"/>
</dbReference>
<dbReference type="GO" id="GO:0008171">
    <property type="term" value="F:O-methyltransferase activity"/>
    <property type="evidence" value="ECO:0007669"/>
    <property type="project" value="InterPro"/>
</dbReference>
<organism evidence="4 5">
    <name type="scientific">Rhodococcus coprophilus</name>
    <dbReference type="NCBI Taxonomy" id="38310"/>
    <lineage>
        <taxon>Bacteria</taxon>
        <taxon>Bacillati</taxon>
        <taxon>Actinomycetota</taxon>
        <taxon>Actinomycetes</taxon>
        <taxon>Mycobacteriales</taxon>
        <taxon>Nocardiaceae</taxon>
        <taxon>Rhodococcus</taxon>
    </lineage>
</organism>
<dbReference type="KEGG" id="rcr:NCTC10994_00905"/>
<dbReference type="PANTHER" id="PTHR10509:SF14">
    <property type="entry name" value="CAFFEOYL-COA O-METHYLTRANSFERASE 3-RELATED"/>
    <property type="match status" value="1"/>
</dbReference>
<evidence type="ECO:0000256" key="3">
    <source>
        <dbReference type="ARBA" id="ARBA00022691"/>
    </source>
</evidence>